<sequence>MEELRLAARAYYNNSSSDLQNLAINFFRSMDTNGDGWISFQEFTRFLMDNGYNWVNPNMFSQLDTNLDGGLDFWEVLTFYYIIKTRGVLCNACYAPLHGLHFTCVACMLRRGARHL</sequence>
<reference evidence="4" key="1">
    <citation type="submission" date="2013-01" db="EMBL/GenBank/DDBJ databases">
        <title>Draft Genome Sequence of a Mulberry Tree, Morus notabilis C.K. Schneid.</title>
        <authorList>
            <person name="He N."/>
            <person name="Zhao S."/>
        </authorList>
    </citation>
    <scope>NUCLEOTIDE SEQUENCE</scope>
</reference>
<dbReference type="AlphaFoldDB" id="W9S5Y8"/>
<dbReference type="Pfam" id="PF13202">
    <property type="entry name" value="EF-hand_5"/>
    <property type="match status" value="1"/>
</dbReference>
<feature type="domain" description="EF-hand" evidence="2">
    <location>
        <begin position="18"/>
        <end position="53"/>
    </location>
</feature>
<dbReference type="STRING" id="981085.W9S5Y8"/>
<dbReference type="CDD" id="cd00051">
    <property type="entry name" value="EFh"/>
    <property type="match status" value="1"/>
</dbReference>
<dbReference type="SUPFAM" id="SSF47473">
    <property type="entry name" value="EF-hand"/>
    <property type="match status" value="1"/>
</dbReference>
<proteinExistence type="predicted"/>
<name>W9S5Y8_9ROSA</name>
<dbReference type="PROSITE" id="PS00018">
    <property type="entry name" value="EF_HAND_1"/>
    <property type="match status" value="1"/>
</dbReference>
<evidence type="ECO:0000313" key="4">
    <source>
        <dbReference type="Proteomes" id="UP000030645"/>
    </source>
</evidence>
<evidence type="ECO:0000256" key="1">
    <source>
        <dbReference type="ARBA" id="ARBA00022837"/>
    </source>
</evidence>
<keyword evidence="4" id="KW-1185">Reference proteome</keyword>
<evidence type="ECO:0000259" key="2">
    <source>
        <dbReference type="PROSITE" id="PS50222"/>
    </source>
</evidence>
<dbReference type="Gene3D" id="1.10.238.10">
    <property type="entry name" value="EF-hand"/>
    <property type="match status" value="1"/>
</dbReference>
<keyword evidence="1" id="KW-0106">Calcium</keyword>
<accession>W9S5Y8</accession>
<gene>
    <name evidence="3" type="ORF">L484_009718</name>
</gene>
<dbReference type="InterPro" id="IPR018247">
    <property type="entry name" value="EF_Hand_1_Ca_BS"/>
</dbReference>
<dbReference type="PROSITE" id="PS50222">
    <property type="entry name" value="EF_HAND_2"/>
    <property type="match status" value="1"/>
</dbReference>
<dbReference type="EMBL" id="KE346153">
    <property type="protein sequence ID" value="EXC27694.1"/>
    <property type="molecule type" value="Genomic_DNA"/>
</dbReference>
<organism evidence="3 4">
    <name type="scientific">Morus notabilis</name>
    <dbReference type="NCBI Taxonomy" id="981085"/>
    <lineage>
        <taxon>Eukaryota</taxon>
        <taxon>Viridiplantae</taxon>
        <taxon>Streptophyta</taxon>
        <taxon>Embryophyta</taxon>
        <taxon>Tracheophyta</taxon>
        <taxon>Spermatophyta</taxon>
        <taxon>Magnoliopsida</taxon>
        <taxon>eudicotyledons</taxon>
        <taxon>Gunneridae</taxon>
        <taxon>Pentapetalae</taxon>
        <taxon>rosids</taxon>
        <taxon>fabids</taxon>
        <taxon>Rosales</taxon>
        <taxon>Moraceae</taxon>
        <taxon>Moreae</taxon>
        <taxon>Morus</taxon>
    </lineage>
</organism>
<dbReference type="Proteomes" id="UP000030645">
    <property type="component" value="Unassembled WGS sequence"/>
</dbReference>
<protein>
    <recommendedName>
        <fullName evidence="2">EF-hand domain-containing protein</fullName>
    </recommendedName>
</protein>
<evidence type="ECO:0000313" key="3">
    <source>
        <dbReference type="EMBL" id="EXC27694.1"/>
    </source>
</evidence>
<dbReference type="InterPro" id="IPR002048">
    <property type="entry name" value="EF_hand_dom"/>
</dbReference>
<dbReference type="InterPro" id="IPR011992">
    <property type="entry name" value="EF-hand-dom_pair"/>
</dbReference>
<dbReference type="GO" id="GO:0005509">
    <property type="term" value="F:calcium ion binding"/>
    <property type="evidence" value="ECO:0007669"/>
    <property type="project" value="InterPro"/>
</dbReference>